<evidence type="ECO:0000256" key="1">
    <source>
        <dbReference type="ARBA" id="ARBA00004141"/>
    </source>
</evidence>
<evidence type="ECO:0000313" key="6">
    <source>
        <dbReference type="EMBL" id="GAK66599.1"/>
    </source>
</evidence>
<dbReference type="GO" id="GO:0016020">
    <property type="term" value="C:membrane"/>
    <property type="evidence" value="ECO:0007669"/>
    <property type="project" value="UniProtKB-SubCell"/>
</dbReference>
<proteinExistence type="predicted"/>
<dbReference type="PANTHER" id="PTHR45649:SF14">
    <property type="entry name" value="GABA PERMEASE"/>
    <property type="match status" value="1"/>
</dbReference>
<dbReference type="PANTHER" id="PTHR45649">
    <property type="entry name" value="AMINO-ACID PERMEASE BAT1"/>
    <property type="match status" value="1"/>
</dbReference>
<keyword evidence="3" id="KW-0812">Transmembrane</keyword>
<keyword evidence="5" id="KW-0472">Membrane</keyword>
<dbReference type="Proteomes" id="UP000053758">
    <property type="component" value="Unassembled WGS sequence"/>
</dbReference>
<evidence type="ECO:0000256" key="4">
    <source>
        <dbReference type="ARBA" id="ARBA00022989"/>
    </source>
</evidence>
<accession>A0A081CIV3</accession>
<dbReference type="GO" id="GO:0022857">
    <property type="term" value="F:transmembrane transporter activity"/>
    <property type="evidence" value="ECO:0007669"/>
    <property type="project" value="InterPro"/>
</dbReference>
<sequence>MSDTSDKKPQEAHNHSTDVVSYGEHEYDGKSEPLIRQFGLLPLLGVGLLGAGYWAGQIVTMTTVLGVGGPPGLFWGTFLCAFCILCIALSLAELASAYPTAGGVLDWAYESSSKSSRKFVAWTTAWLNTFAWIVTATTWASLVAQQVLALAVLYHPDFVIKQWHTWLLLQVVLIIGLLVNVFAVKIMPALDKVGLVTFFLGCFVLSITVAASAPTHQSAKFVFVDIINATGWKSNGLAWCIGQVATSGAFILIDSPSHLSEETIEPEKNVPKAMVYSVLIGTVTGLFVTLCFMFSIVDIDGVLGSATGVPYIQIIKNATRSNGATVVLSLFMIILSLYGAVTSVTVASRVAWAFARDGGLVAPSFFSRMSSSLHVPVPALILCVFVSSCIGVIYLGSITAFNSFLSALTILFFACYAMVIGAFMLNNRYIERSGPYRLSSTVGWAVNAIAMVYMLVFGVFFCFPTVYPPEANTMNWSSVILVGVFLISSVGYVTWGRNSYAGPSGAVLAQRIGKGSAAA</sequence>
<dbReference type="RefSeq" id="XP_014655014.1">
    <property type="nucleotide sequence ID" value="XM_014799528.1"/>
</dbReference>
<organism evidence="6 7">
    <name type="scientific">Pseudozyma antarctica</name>
    <name type="common">Yeast</name>
    <name type="synonym">Candida antarctica</name>
    <dbReference type="NCBI Taxonomy" id="84753"/>
    <lineage>
        <taxon>Eukaryota</taxon>
        <taxon>Fungi</taxon>
        <taxon>Dikarya</taxon>
        <taxon>Basidiomycota</taxon>
        <taxon>Ustilaginomycotina</taxon>
        <taxon>Ustilaginomycetes</taxon>
        <taxon>Ustilaginales</taxon>
        <taxon>Ustilaginaceae</taxon>
        <taxon>Moesziomyces</taxon>
    </lineage>
</organism>
<dbReference type="Gene3D" id="1.20.1740.10">
    <property type="entry name" value="Amino acid/polyamine transporter I"/>
    <property type="match status" value="1"/>
</dbReference>
<dbReference type="GeneID" id="26305738"/>
<evidence type="ECO:0000256" key="3">
    <source>
        <dbReference type="ARBA" id="ARBA00022692"/>
    </source>
</evidence>
<evidence type="ECO:0000256" key="2">
    <source>
        <dbReference type="ARBA" id="ARBA00022448"/>
    </source>
</evidence>
<gene>
    <name evidence="6" type="ORF">PAN0_014d4822</name>
</gene>
<evidence type="ECO:0000256" key="5">
    <source>
        <dbReference type="ARBA" id="ARBA00023136"/>
    </source>
</evidence>
<evidence type="ECO:0000313" key="7">
    <source>
        <dbReference type="Proteomes" id="UP000053758"/>
    </source>
</evidence>
<keyword evidence="4" id="KW-1133">Transmembrane helix</keyword>
<dbReference type="InterPro" id="IPR002293">
    <property type="entry name" value="AA/rel_permease1"/>
</dbReference>
<dbReference type="EMBL" id="DF830081">
    <property type="protein sequence ID" value="GAK66599.1"/>
    <property type="molecule type" value="Genomic_DNA"/>
</dbReference>
<protein>
    <submittedName>
        <fullName evidence="6">Choline transport protein</fullName>
    </submittedName>
</protein>
<dbReference type="Pfam" id="PF13520">
    <property type="entry name" value="AA_permease_2"/>
    <property type="match status" value="1"/>
</dbReference>
<comment type="subcellular location">
    <subcellularLocation>
        <location evidence="1">Membrane</location>
        <topology evidence="1">Multi-pass membrane protein</topology>
    </subcellularLocation>
</comment>
<reference evidence="7" key="1">
    <citation type="journal article" date="2014" name="Genome Announc.">
        <title>Draft Genome Sequence of the Yeast Pseudozyma antarctica Type Strain JCM10317, a Producer of the Glycolipid Biosurfactants, Mannosylerythritol Lipids.</title>
        <authorList>
            <person name="Saika A."/>
            <person name="Koike H."/>
            <person name="Hori T."/>
            <person name="Fukuoka T."/>
            <person name="Sato S."/>
            <person name="Habe H."/>
            <person name="Kitamoto D."/>
            <person name="Morita T."/>
        </authorList>
    </citation>
    <scope>NUCLEOTIDE SEQUENCE [LARGE SCALE GENOMIC DNA]</scope>
    <source>
        <strain evidence="7">JCM 10317</strain>
    </source>
</reference>
<name>A0A081CIV3_PSEA2</name>
<dbReference type="OrthoDB" id="3900342at2759"/>
<dbReference type="AlphaFoldDB" id="A0A081CIV3"/>
<keyword evidence="7" id="KW-1185">Reference proteome</keyword>
<dbReference type="HOGENOM" id="CLU_004495_6_2_1"/>
<keyword evidence="2" id="KW-0813">Transport</keyword>
<dbReference type="PIRSF" id="PIRSF006060">
    <property type="entry name" value="AA_transporter"/>
    <property type="match status" value="1"/>
</dbReference>